<dbReference type="KEGG" id="brz:CFK38_02175"/>
<dbReference type="PROSITE" id="PS00894">
    <property type="entry name" value="HTH_DEOR_1"/>
    <property type="match status" value="1"/>
</dbReference>
<gene>
    <name evidence="5" type="ORF">CFK38_02175</name>
</gene>
<dbReference type="PROSITE" id="PS51000">
    <property type="entry name" value="HTH_DEOR_2"/>
    <property type="match status" value="1"/>
</dbReference>
<feature type="domain" description="HTH deoR-type" evidence="4">
    <location>
        <begin position="3"/>
        <end position="58"/>
    </location>
</feature>
<dbReference type="InterPro" id="IPR050313">
    <property type="entry name" value="Carb_Metab_HTH_regulators"/>
</dbReference>
<accession>A0A291GRF6</accession>
<dbReference type="AlphaFoldDB" id="A0A291GRF6"/>
<dbReference type="OrthoDB" id="3171994at2"/>
<dbReference type="SUPFAM" id="SSF46785">
    <property type="entry name" value="Winged helix' DNA-binding domain"/>
    <property type="match status" value="1"/>
</dbReference>
<dbReference type="RefSeq" id="WP_096804171.1">
    <property type="nucleotide sequence ID" value="NZ_CP023563.1"/>
</dbReference>
<dbReference type="Pfam" id="PF08220">
    <property type="entry name" value="HTH_DeoR"/>
    <property type="match status" value="1"/>
</dbReference>
<dbReference type="SUPFAM" id="SSF100950">
    <property type="entry name" value="NagB/RpiA/CoA transferase-like"/>
    <property type="match status" value="1"/>
</dbReference>
<dbReference type="SMART" id="SM00420">
    <property type="entry name" value="HTH_DEOR"/>
    <property type="match status" value="1"/>
</dbReference>
<dbReference type="InterPro" id="IPR014036">
    <property type="entry name" value="DeoR-like_C"/>
</dbReference>
<keyword evidence="3" id="KW-0804">Transcription</keyword>
<dbReference type="InterPro" id="IPR036388">
    <property type="entry name" value="WH-like_DNA-bd_sf"/>
</dbReference>
<dbReference type="Pfam" id="PF00455">
    <property type="entry name" value="DeoRC"/>
    <property type="match status" value="1"/>
</dbReference>
<evidence type="ECO:0000256" key="3">
    <source>
        <dbReference type="ARBA" id="ARBA00023163"/>
    </source>
</evidence>
<dbReference type="PANTHER" id="PTHR30363:SF44">
    <property type="entry name" value="AGA OPERON TRANSCRIPTIONAL REPRESSOR-RELATED"/>
    <property type="match status" value="1"/>
</dbReference>
<protein>
    <submittedName>
        <fullName evidence="5">DeoR family transcriptional regulator</fullName>
    </submittedName>
</protein>
<name>A0A291GRF6_9MICO</name>
<dbReference type="EMBL" id="CP023563">
    <property type="protein sequence ID" value="ATG53063.1"/>
    <property type="molecule type" value="Genomic_DNA"/>
</dbReference>
<keyword evidence="2" id="KW-0238">DNA-binding</keyword>
<reference evidence="6" key="1">
    <citation type="submission" date="2017-09" db="EMBL/GenBank/DDBJ databases">
        <title>Brachybacterium sp. VM2412.</title>
        <authorList>
            <person name="Tak E.J."/>
            <person name="Bae J.-W."/>
        </authorList>
    </citation>
    <scope>NUCLEOTIDE SEQUENCE [LARGE SCALE GENOMIC DNA]</scope>
    <source>
        <strain evidence="6">VM2412</strain>
    </source>
</reference>
<dbReference type="Gene3D" id="3.40.50.1360">
    <property type="match status" value="1"/>
</dbReference>
<dbReference type="InterPro" id="IPR036390">
    <property type="entry name" value="WH_DNA-bd_sf"/>
</dbReference>
<dbReference type="PANTHER" id="PTHR30363">
    <property type="entry name" value="HTH-TYPE TRANSCRIPTIONAL REGULATOR SRLR-RELATED"/>
    <property type="match status" value="1"/>
</dbReference>
<dbReference type="PRINTS" id="PR00037">
    <property type="entry name" value="HTHLACR"/>
</dbReference>
<dbReference type="InterPro" id="IPR037171">
    <property type="entry name" value="NagB/RpiA_transferase-like"/>
</dbReference>
<evidence type="ECO:0000259" key="4">
    <source>
        <dbReference type="PROSITE" id="PS51000"/>
    </source>
</evidence>
<dbReference type="Gene3D" id="1.10.10.10">
    <property type="entry name" value="Winged helix-like DNA-binding domain superfamily/Winged helix DNA-binding domain"/>
    <property type="match status" value="1"/>
</dbReference>
<evidence type="ECO:0000256" key="1">
    <source>
        <dbReference type="ARBA" id="ARBA00023015"/>
    </source>
</evidence>
<dbReference type="GO" id="GO:0003700">
    <property type="term" value="F:DNA-binding transcription factor activity"/>
    <property type="evidence" value="ECO:0007669"/>
    <property type="project" value="InterPro"/>
</dbReference>
<evidence type="ECO:0000313" key="5">
    <source>
        <dbReference type="EMBL" id="ATG53063.1"/>
    </source>
</evidence>
<keyword evidence="6" id="KW-1185">Reference proteome</keyword>
<dbReference type="GO" id="GO:0003677">
    <property type="term" value="F:DNA binding"/>
    <property type="evidence" value="ECO:0007669"/>
    <property type="project" value="UniProtKB-KW"/>
</dbReference>
<dbReference type="SMART" id="SM01134">
    <property type="entry name" value="DeoRC"/>
    <property type="match status" value="1"/>
</dbReference>
<sequence>MLSEERHQAIAAALRRSGAVTVAVLSAQLEVSEATIRRDLDLLATAGALRRVRGGATDVRGSVRPEADLRSFADVAGTATVAERAIAARACAEVRDGEVVALDIGTTVAAMCPLLAERSLTVVTASLAVVRSLAAAPGIDIVILGGLLRPNYDSMVGTLTESALGQVRVDRAFLGAAGVRPDGAVLDSTPSEVPIKRGLLDVAAASYLLADHEKFPGSGFLEIAPLSRFTALITDRSPLPSGIALPEGEDVEVLLP</sequence>
<evidence type="ECO:0000256" key="2">
    <source>
        <dbReference type="ARBA" id="ARBA00023125"/>
    </source>
</evidence>
<organism evidence="5 6">
    <name type="scientific">Brachybacterium vulturis</name>
    <dbReference type="NCBI Taxonomy" id="2017484"/>
    <lineage>
        <taxon>Bacteria</taxon>
        <taxon>Bacillati</taxon>
        <taxon>Actinomycetota</taxon>
        <taxon>Actinomycetes</taxon>
        <taxon>Micrococcales</taxon>
        <taxon>Dermabacteraceae</taxon>
        <taxon>Brachybacterium</taxon>
    </lineage>
</organism>
<dbReference type="InterPro" id="IPR001034">
    <property type="entry name" value="DeoR_HTH"/>
</dbReference>
<dbReference type="Proteomes" id="UP000218165">
    <property type="component" value="Chromosome"/>
</dbReference>
<keyword evidence="1" id="KW-0805">Transcription regulation</keyword>
<proteinExistence type="predicted"/>
<evidence type="ECO:0000313" key="6">
    <source>
        <dbReference type="Proteomes" id="UP000218165"/>
    </source>
</evidence>
<dbReference type="InterPro" id="IPR018356">
    <property type="entry name" value="Tscrpt_reg_HTH_DeoR_CS"/>
</dbReference>